<proteinExistence type="predicted"/>
<dbReference type="KEGG" id="alkq:M9189_09360"/>
<name>A0A9J6ZMF7_9BACT</name>
<evidence type="ECO:0000259" key="2">
    <source>
        <dbReference type="Pfam" id="PF13588"/>
    </source>
</evidence>
<dbReference type="Gene3D" id="3.90.1570.30">
    <property type="match status" value="1"/>
</dbReference>
<reference evidence="3" key="1">
    <citation type="submission" date="2022-05" db="EMBL/GenBank/DDBJ databases">
        <authorList>
            <person name="Sun X."/>
        </authorList>
    </citation>
    <scope>NUCLEOTIDE SEQUENCE</scope>
    <source>
        <strain evidence="3">Ai-910</strain>
    </source>
</reference>
<dbReference type="Pfam" id="PF13588">
    <property type="entry name" value="HSDR_N_2"/>
    <property type="match status" value="1"/>
</dbReference>
<keyword evidence="4" id="KW-1185">Reference proteome</keyword>
<keyword evidence="1" id="KW-0812">Transmembrane</keyword>
<feature type="transmembrane region" description="Helical" evidence="1">
    <location>
        <begin position="43"/>
        <end position="65"/>
    </location>
</feature>
<evidence type="ECO:0000256" key="1">
    <source>
        <dbReference type="SAM" id="Phobius"/>
    </source>
</evidence>
<dbReference type="AlphaFoldDB" id="A0A9J6ZMF7"/>
<gene>
    <name evidence="3" type="ORF">M9189_09360</name>
</gene>
<dbReference type="Proteomes" id="UP001056426">
    <property type="component" value="Chromosome"/>
</dbReference>
<keyword evidence="1" id="KW-1133">Transmembrane helix</keyword>
<organism evidence="3 4">
    <name type="scientific">Xiashengella succiniciproducens</name>
    <dbReference type="NCBI Taxonomy" id="2949635"/>
    <lineage>
        <taxon>Bacteria</taxon>
        <taxon>Pseudomonadati</taxon>
        <taxon>Bacteroidota</taxon>
        <taxon>Bacteroidia</taxon>
        <taxon>Marinilabiliales</taxon>
        <taxon>Marinilabiliaceae</taxon>
        <taxon>Xiashengella</taxon>
    </lineage>
</organism>
<accession>A0A9J6ZMF7</accession>
<reference evidence="3" key="2">
    <citation type="submission" date="2022-06" db="EMBL/GenBank/DDBJ databases">
        <title>Xiashengella guii gen. nov. sp. nov., a bacterium isolated form anaerobic digestion tank.</title>
        <authorList>
            <person name="Huang H."/>
        </authorList>
    </citation>
    <scope>NUCLEOTIDE SEQUENCE</scope>
    <source>
        <strain evidence="3">Ai-910</strain>
    </source>
</reference>
<feature type="domain" description="Type I restriction enzyme R protein N-terminal" evidence="2">
    <location>
        <begin position="35"/>
        <end position="132"/>
    </location>
</feature>
<dbReference type="InterPro" id="IPR029464">
    <property type="entry name" value="HSDR_N"/>
</dbReference>
<evidence type="ECO:0000313" key="3">
    <source>
        <dbReference type="EMBL" id="URW79058.1"/>
    </source>
</evidence>
<dbReference type="EMBL" id="CP098400">
    <property type="protein sequence ID" value="URW79058.1"/>
    <property type="molecule type" value="Genomic_DNA"/>
</dbReference>
<dbReference type="RefSeq" id="WP_250722652.1">
    <property type="nucleotide sequence ID" value="NZ_CP098400.1"/>
</dbReference>
<keyword evidence="1" id="KW-0472">Membrane</keyword>
<sequence length="150" mass="17248">MQELNLPKFEAKIREVKGKQQIFDIIRKKYVALTPEEWVRQHFIHFMICLGYPASLMAIETLVIVNSLRQRADIVLYNRRGEPALIVECKAPSVTISGETLNQAARYNIPLKVKYVILTNGLTHFCVELNGSEPRLLKEFPSYEEINTAD</sequence>
<protein>
    <submittedName>
        <fullName evidence="3">Type I restriction enzyme HsdR N-terminal domain-containing protein</fullName>
    </submittedName>
</protein>
<evidence type="ECO:0000313" key="4">
    <source>
        <dbReference type="Proteomes" id="UP001056426"/>
    </source>
</evidence>